<evidence type="ECO:0000256" key="1">
    <source>
        <dbReference type="ARBA" id="ARBA00004651"/>
    </source>
</evidence>
<proteinExistence type="predicted"/>
<evidence type="ECO:0000313" key="6">
    <source>
        <dbReference type="EMBL" id="KAJ6822242.1"/>
    </source>
</evidence>
<dbReference type="GO" id="GO:0005886">
    <property type="term" value="C:plasma membrane"/>
    <property type="evidence" value="ECO:0007669"/>
    <property type="project" value="UniProtKB-SubCell"/>
</dbReference>
<evidence type="ECO:0000256" key="2">
    <source>
        <dbReference type="ARBA" id="ARBA00022475"/>
    </source>
</evidence>
<evidence type="ECO:0000256" key="3">
    <source>
        <dbReference type="ARBA" id="ARBA00022692"/>
    </source>
</evidence>
<gene>
    <name evidence="6" type="ORF">M6B38_390355</name>
</gene>
<keyword evidence="7" id="KW-1185">Reference proteome</keyword>
<reference evidence="6" key="2">
    <citation type="submission" date="2023-04" db="EMBL/GenBank/DDBJ databases">
        <authorList>
            <person name="Bruccoleri R.E."/>
            <person name="Oakeley E.J."/>
            <person name="Faust A.-M."/>
            <person name="Dessus-Babus S."/>
            <person name="Altorfer M."/>
            <person name="Burckhardt D."/>
            <person name="Oertli M."/>
            <person name="Naumann U."/>
            <person name="Petersen F."/>
            <person name="Wong J."/>
        </authorList>
    </citation>
    <scope>NUCLEOTIDE SEQUENCE</scope>
    <source>
        <strain evidence="6">GSM-AAB239-AS_SAM_17_03QT</strain>
        <tissue evidence="6">Leaf</tissue>
    </source>
</reference>
<dbReference type="PANTHER" id="PTHR30509:SF9">
    <property type="entry name" value="MULTIDRUG RESISTANCE PROTEIN MDTO"/>
    <property type="match status" value="1"/>
</dbReference>
<dbReference type="AlphaFoldDB" id="A0AAX6G142"/>
<keyword evidence="2" id="KW-1003">Cell membrane</keyword>
<organism evidence="6 7">
    <name type="scientific">Iris pallida</name>
    <name type="common">Sweet iris</name>
    <dbReference type="NCBI Taxonomy" id="29817"/>
    <lineage>
        <taxon>Eukaryota</taxon>
        <taxon>Viridiplantae</taxon>
        <taxon>Streptophyta</taxon>
        <taxon>Embryophyta</taxon>
        <taxon>Tracheophyta</taxon>
        <taxon>Spermatophyta</taxon>
        <taxon>Magnoliopsida</taxon>
        <taxon>Liliopsida</taxon>
        <taxon>Asparagales</taxon>
        <taxon>Iridaceae</taxon>
        <taxon>Iridoideae</taxon>
        <taxon>Irideae</taxon>
        <taxon>Iris</taxon>
    </lineage>
</organism>
<sequence length="170" mass="19279">MVDLVFFLAQSMEFLPMEVQEAIKVDLEHFKEMVDASVKCFEEVVQVESLEEMEKELQNTSSTSYDIELGRSPPRDGKECEKIVASLLQHSREVMERLDENVGADVKDQLVLCLASIGFCIEGIMREIKETEKGILELIQSENPCNINLYDLFCRVKVPSVLSEATPRCA</sequence>
<keyword evidence="5" id="KW-0472">Membrane</keyword>
<accession>A0AAX6G142</accession>
<dbReference type="Proteomes" id="UP001140949">
    <property type="component" value="Unassembled WGS sequence"/>
</dbReference>
<keyword evidence="3" id="KW-0812">Transmembrane</keyword>
<evidence type="ECO:0000313" key="7">
    <source>
        <dbReference type="Proteomes" id="UP001140949"/>
    </source>
</evidence>
<protein>
    <submittedName>
        <fullName evidence="6">Uncharacterized protein</fullName>
    </submittedName>
</protein>
<evidence type="ECO:0000256" key="5">
    <source>
        <dbReference type="ARBA" id="ARBA00023136"/>
    </source>
</evidence>
<dbReference type="PANTHER" id="PTHR30509">
    <property type="entry name" value="P-HYDROXYBENZOIC ACID EFFLUX PUMP SUBUNIT-RELATED"/>
    <property type="match status" value="1"/>
</dbReference>
<keyword evidence="4" id="KW-1133">Transmembrane helix</keyword>
<comment type="subcellular location">
    <subcellularLocation>
        <location evidence="1">Cell membrane</location>
        <topology evidence="1">Multi-pass membrane protein</topology>
    </subcellularLocation>
</comment>
<comment type="caution">
    <text evidence="6">The sequence shown here is derived from an EMBL/GenBank/DDBJ whole genome shotgun (WGS) entry which is preliminary data.</text>
</comment>
<reference evidence="6" key="1">
    <citation type="journal article" date="2023" name="GigaByte">
        <title>Genome assembly of the bearded iris, Iris pallida Lam.</title>
        <authorList>
            <person name="Bruccoleri R.E."/>
            <person name="Oakeley E.J."/>
            <person name="Faust A.M.E."/>
            <person name="Altorfer M."/>
            <person name="Dessus-Babus S."/>
            <person name="Burckhardt D."/>
            <person name="Oertli M."/>
            <person name="Naumann U."/>
            <person name="Petersen F."/>
            <person name="Wong J."/>
        </authorList>
    </citation>
    <scope>NUCLEOTIDE SEQUENCE</scope>
    <source>
        <strain evidence="6">GSM-AAB239-AS_SAM_17_03QT</strain>
    </source>
</reference>
<evidence type="ECO:0000256" key="4">
    <source>
        <dbReference type="ARBA" id="ARBA00022989"/>
    </source>
</evidence>
<dbReference type="EMBL" id="JANAVB010024412">
    <property type="protein sequence ID" value="KAJ6822242.1"/>
    <property type="molecule type" value="Genomic_DNA"/>
</dbReference>
<name>A0AAX6G142_IRIPA</name>